<comment type="caution">
    <text evidence="1">The sequence shown here is derived from an EMBL/GenBank/DDBJ whole genome shotgun (WGS) entry which is preliminary data.</text>
</comment>
<proteinExistence type="predicted"/>
<dbReference type="PATRIC" id="fig|1502289.3.peg.1279"/>
<sequence length="130" mass="14433">MRKSYQKFALFSSIFMISAILLSVNGISNVAFASDEAIVHEYDFVAGIHNVATFHFREGVETVNFPVFSTTSDIVSSSGTSFSMEGVVGHNPHLHMALDEAYKFRLAKLTGGSAFEYDHRFFDVDVKVIL</sequence>
<dbReference type="AlphaFoldDB" id="A0A087S5R7"/>
<accession>A0A087S5R7</accession>
<dbReference type="Proteomes" id="UP000029384">
    <property type="component" value="Unassembled WGS sequence"/>
</dbReference>
<reference evidence="1 2" key="1">
    <citation type="submission" date="2014-06" db="EMBL/GenBank/DDBJ databases">
        <authorList>
            <person name="Ngugi D.K."/>
            <person name="Blom J."/>
            <person name="Alam I."/>
            <person name="Rashid M."/>
            <person name="Baalawi W."/>
            <person name="Zhang G."/>
            <person name="Hikmawan T."/>
            <person name="Guan Y."/>
            <person name="Antunes A."/>
            <person name="Siam R."/>
            <person name="El-Dorry H."/>
            <person name="Bajic V."/>
            <person name="Stingl U."/>
        </authorList>
    </citation>
    <scope>NUCLEOTIDE SEQUENCE [LARGE SCALE GENOMIC DNA]</scope>
    <source>
        <strain evidence="1">SCGC AAA799-B03</strain>
    </source>
</reference>
<name>A0A087S5R7_9ARCH</name>
<evidence type="ECO:0000313" key="2">
    <source>
        <dbReference type="Proteomes" id="UP000029384"/>
    </source>
</evidence>
<evidence type="ECO:0000313" key="1">
    <source>
        <dbReference type="EMBL" id="KFM21071.1"/>
    </source>
</evidence>
<keyword evidence="2" id="KW-1185">Reference proteome</keyword>
<gene>
    <name evidence="1" type="ORF">AAA799B03_01407</name>
</gene>
<protein>
    <submittedName>
        <fullName evidence="1">Uncharacterized protein</fullName>
    </submittedName>
</protein>
<organism evidence="1 2">
    <name type="scientific">Marine Group I thaumarchaeote SCGC AAA799-B03</name>
    <dbReference type="NCBI Taxonomy" id="1502289"/>
    <lineage>
        <taxon>Archaea</taxon>
        <taxon>Nitrososphaerota</taxon>
        <taxon>Marine Group I</taxon>
    </lineage>
</organism>
<dbReference type="EMBL" id="JOTA01000065">
    <property type="protein sequence ID" value="KFM21071.1"/>
    <property type="molecule type" value="Genomic_DNA"/>
</dbReference>